<dbReference type="RefSeq" id="XP_002671987.1">
    <property type="nucleotide sequence ID" value="XM_002671941.1"/>
</dbReference>
<keyword evidence="2" id="KW-0862">Zinc</keyword>
<dbReference type="SUPFAM" id="SSF118352">
    <property type="entry name" value="HSP33 redox switch-like"/>
    <property type="match status" value="1"/>
</dbReference>
<dbReference type="OrthoDB" id="550012at2759"/>
<evidence type="ECO:0000256" key="3">
    <source>
        <dbReference type="ARBA" id="ARBA00023157"/>
    </source>
</evidence>
<keyword evidence="4" id="KW-0143">Chaperone</keyword>
<dbReference type="InParanoid" id="D2VV46"/>
<dbReference type="Gene3D" id="3.90.1280.10">
    <property type="entry name" value="HSP33 redox switch-like"/>
    <property type="match status" value="1"/>
</dbReference>
<keyword evidence="5" id="KW-0676">Redox-active center</keyword>
<proteinExistence type="predicted"/>
<dbReference type="VEuPathDB" id="AmoebaDB:NAEGRDRAFT_72888"/>
<evidence type="ECO:0000313" key="7">
    <source>
        <dbReference type="Proteomes" id="UP000006671"/>
    </source>
</evidence>
<dbReference type="GO" id="GO:0005737">
    <property type="term" value="C:cytoplasm"/>
    <property type="evidence" value="ECO:0007669"/>
    <property type="project" value="InterPro"/>
</dbReference>
<dbReference type="Pfam" id="PF01430">
    <property type="entry name" value="HSP33"/>
    <property type="match status" value="1"/>
</dbReference>
<dbReference type="Gene3D" id="3.55.30.10">
    <property type="entry name" value="Hsp33 domain"/>
    <property type="match status" value="1"/>
</dbReference>
<accession>D2VV46</accession>
<name>D2VV46_NAEGR</name>
<evidence type="ECO:0000256" key="1">
    <source>
        <dbReference type="ARBA" id="ARBA00022490"/>
    </source>
</evidence>
<protein>
    <submittedName>
        <fullName evidence="6">Predicted protein</fullName>
    </submittedName>
</protein>
<dbReference type="OMA" id="ISADDCK"/>
<gene>
    <name evidence="6" type="ORF">NAEGRDRAFT_72888</name>
</gene>
<evidence type="ECO:0000313" key="6">
    <source>
        <dbReference type="EMBL" id="EFC39243.1"/>
    </source>
</evidence>
<dbReference type="PANTHER" id="PTHR30111:SF1">
    <property type="entry name" value="33 KDA CHAPERONIN"/>
    <property type="match status" value="1"/>
</dbReference>
<dbReference type="KEGG" id="ngr:NAEGRDRAFT_72888"/>
<dbReference type="SUPFAM" id="SSF64397">
    <property type="entry name" value="Hsp33 domain"/>
    <property type="match status" value="1"/>
</dbReference>
<dbReference type="GO" id="GO:0051082">
    <property type="term" value="F:unfolded protein binding"/>
    <property type="evidence" value="ECO:0007669"/>
    <property type="project" value="InterPro"/>
</dbReference>
<evidence type="ECO:0000256" key="4">
    <source>
        <dbReference type="ARBA" id="ARBA00023186"/>
    </source>
</evidence>
<dbReference type="EMBL" id="GG738901">
    <property type="protein sequence ID" value="EFC39243.1"/>
    <property type="molecule type" value="Genomic_DNA"/>
</dbReference>
<dbReference type="Proteomes" id="UP000006671">
    <property type="component" value="Unassembled WGS sequence"/>
</dbReference>
<dbReference type="InterPro" id="IPR016154">
    <property type="entry name" value="Heat_shock_Hsp33_C"/>
</dbReference>
<dbReference type="GO" id="GO:0042026">
    <property type="term" value="P:protein refolding"/>
    <property type="evidence" value="ECO:0007669"/>
    <property type="project" value="TreeGrafter"/>
</dbReference>
<dbReference type="PANTHER" id="PTHR30111">
    <property type="entry name" value="33 KDA CHAPERONIN"/>
    <property type="match status" value="1"/>
</dbReference>
<sequence length="329" mass="37998">MLRKRVRDYVKSYMSDCGKFRVSLIDSSDCLKTFINKFNLNPHSSTHDFKAINLMGQSMSASMLLSSLLKGEERIKLELFISNSNIINLSNNTSNYSSNNNNNNNNNINNNNNLINYVHVESIQVGEIRGFVKFDQGDDEQNDIFSVSKILMNHSKPVTSSLPLILDNSEFSNLNNTFEEFFEKSEQIPTVTSLVCKQEFGLDPISFGIIIQKLPSSEDLSEELNYYKSKLNEMIKKINNRQDVHDNLFYNFIINENLETVRYKPIDFYCRCSKDLILNALNTINVNELIEMRNEIVNGEKIHFESTCDYCNNNYFIDENDLSLLITKK</sequence>
<evidence type="ECO:0000256" key="2">
    <source>
        <dbReference type="ARBA" id="ARBA00022833"/>
    </source>
</evidence>
<dbReference type="GO" id="GO:0044183">
    <property type="term" value="F:protein folding chaperone"/>
    <property type="evidence" value="ECO:0007669"/>
    <property type="project" value="TreeGrafter"/>
</dbReference>
<keyword evidence="7" id="KW-1185">Reference proteome</keyword>
<reference evidence="6 7" key="1">
    <citation type="journal article" date="2010" name="Cell">
        <title>The genome of Naegleria gruberi illuminates early eukaryotic versatility.</title>
        <authorList>
            <person name="Fritz-Laylin L.K."/>
            <person name="Prochnik S.E."/>
            <person name="Ginger M.L."/>
            <person name="Dacks J.B."/>
            <person name="Carpenter M.L."/>
            <person name="Field M.C."/>
            <person name="Kuo A."/>
            <person name="Paredez A."/>
            <person name="Chapman J."/>
            <person name="Pham J."/>
            <person name="Shu S."/>
            <person name="Neupane R."/>
            <person name="Cipriano M."/>
            <person name="Mancuso J."/>
            <person name="Tu H."/>
            <person name="Salamov A."/>
            <person name="Lindquist E."/>
            <person name="Shapiro H."/>
            <person name="Lucas S."/>
            <person name="Grigoriev I.V."/>
            <person name="Cande W.Z."/>
            <person name="Fulton C."/>
            <person name="Rokhsar D.S."/>
            <person name="Dawson S.C."/>
        </authorList>
    </citation>
    <scope>NUCLEOTIDE SEQUENCE [LARGE SCALE GENOMIC DNA]</scope>
    <source>
        <strain evidence="6 7">NEG-M</strain>
    </source>
</reference>
<organism evidence="7">
    <name type="scientific">Naegleria gruberi</name>
    <name type="common">Amoeba</name>
    <dbReference type="NCBI Taxonomy" id="5762"/>
    <lineage>
        <taxon>Eukaryota</taxon>
        <taxon>Discoba</taxon>
        <taxon>Heterolobosea</taxon>
        <taxon>Tetramitia</taxon>
        <taxon>Eutetramitia</taxon>
        <taxon>Vahlkampfiidae</taxon>
        <taxon>Naegleria</taxon>
    </lineage>
</organism>
<keyword evidence="1" id="KW-0963">Cytoplasm</keyword>
<dbReference type="InterPro" id="IPR016153">
    <property type="entry name" value="Heat_shock_Hsp33_N"/>
</dbReference>
<evidence type="ECO:0000256" key="5">
    <source>
        <dbReference type="ARBA" id="ARBA00023284"/>
    </source>
</evidence>
<keyword evidence="3" id="KW-1015">Disulfide bond</keyword>
<dbReference type="InterPro" id="IPR000397">
    <property type="entry name" value="Heat_shock_Hsp33"/>
</dbReference>
<dbReference type="GeneID" id="8861165"/>
<dbReference type="AlphaFoldDB" id="D2VV46"/>